<dbReference type="AlphaFoldDB" id="A0A8H3EDE8"/>
<gene>
    <name evidence="1" type="ORF">GOMPHAMPRED_000133</name>
</gene>
<proteinExistence type="predicted"/>
<dbReference type="Proteomes" id="UP000664169">
    <property type="component" value="Unassembled WGS sequence"/>
</dbReference>
<dbReference type="Gene3D" id="3.40.630.30">
    <property type="match status" value="1"/>
</dbReference>
<evidence type="ECO:0008006" key="3">
    <source>
        <dbReference type="Google" id="ProtNLM"/>
    </source>
</evidence>
<sequence length="171" mass="19530">MLKSNEPDDDVLTRLWQWHAATLGSHWIGVRKSDGSGTVGLAQWILHESNPYEKGNPLYLFTGYQMQVFKTYFGGRPKLMSRPHESRRQGAGRVLMKWDQDLADTKGLESFVEATFDGIRLYESAGFTQVEPFAVDARDRVLPTAYLGMVVWRPKGADWKQGNKYSWEAEV</sequence>
<dbReference type="InterPro" id="IPR016181">
    <property type="entry name" value="Acyl_CoA_acyltransferase"/>
</dbReference>
<evidence type="ECO:0000313" key="1">
    <source>
        <dbReference type="EMBL" id="CAF9903209.1"/>
    </source>
</evidence>
<evidence type="ECO:0000313" key="2">
    <source>
        <dbReference type="Proteomes" id="UP000664169"/>
    </source>
</evidence>
<organism evidence="1 2">
    <name type="scientific">Gomphillus americanus</name>
    <dbReference type="NCBI Taxonomy" id="1940652"/>
    <lineage>
        <taxon>Eukaryota</taxon>
        <taxon>Fungi</taxon>
        <taxon>Dikarya</taxon>
        <taxon>Ascomycota</taxon>
        <taxon>Pezizomycotina</taxon>
        <taxon>Lecanoromycetes</taxon>
        <taxon>OSLEUM clade</taxon>
        <taxon>Ostropomycetidae</taxon>
        <taxon>Ostropales</taxon>
        <taxon>Graphidaceae</taxon>
        <taxon>Gomphilloideae</taxon>
        <taxon>Gomphillus</taxon>
    </lineage>
</organism>
<dbReference type="SUPFAM" id="SSF55729">
    <property type="entry name" value="Acyl-CoA N-acyltransferases (Nat)"/>
    <property type="match status" value="1"/>
</dbReference>
<dbReference type="PANTHER" id="PTHR42791">
    <property type="entry name" value="GNAT FAMILY ACETYLTRANSFERASE"/>
    <property type="match status" value="1"/>
</dbReference>
<dbReference type="OrthoDB" id="410198at2759"/>
<name>A0A8H3EDE8_9LECA</name>
<protein>
    <recommendedName>
        <fullName evidence="3">N-acetyltransferase domain-containing protein</fullName>
    </recommendedName>
</protein>
<comment type="caution">
    <text evidence="1">The sequence shown here is derived from an EMBL/GenBank/DDBJ whole genome shotgun (WGS) entry which is preliminary data.</text>
</comment>
<accession>A0A8H3EDE8</accession>
<dbReference type="InterPro" id="IPR052523">
    <property type="entry name" value="Trichothecene_AcTrans"/>
</dbReference>
<dbReference type="PANTHER" id="PTHR42791:SF5">
    <property type="entry name" value="HYPOTHETICAL ACETYLTRANSFERASE (EUROFUNG)"/>
    <property type="match status" value="1"/>
</dbReference>
<keyword evidence="2" id="KW-1185">Reference proteome</keyword>
<reference evidence="1" key="1">
    <citation type="submission" date="2021-03" db="EMBL/GenBank/DDBJ databases">
        <authorList>
            <person name="Tagirdzhanova G."/>
        </authorList>
    </citation>
    <scope>NUCLEOTIDE SEQUENCE</scope>
</reference>
<dbReference type="EMBL" id="CAJPDQ010000001">
    <property type="protein sequence ID" value="CAF9903209.1"/>
    <property type="molecule type" value="Genomic_DNA"/>
</dbReference>